<dbReference type="Proteomes" id="UP000887576">
    <property type="component" value="Unplaced"/>
</dbReference>
<proteinExistence type="predicted"/>
<accession>A0AC34PV44</accession>
<name>A0AC34PV44_9BILA</name>
<dbReference type="WBParaSite" id="JU765_v2.g10228.t1">
    <property type="protein sequence ID" value="JU765_v2.g10228.t1"/>
    <property type="gene ID" value="JU765_v2.g10228"/>
</dbReference>
<evidence type="ECO:0000313" key="1">
    <source>
        <dbReference type="Proteomes" id="UP000887576"/>
    </source>
</evidence>
<evidence type="ECO:0000313" key="2">
    <source>
        <dbReference type="WBParaSite" id="JU765_v2.g10228.t1"/>
    </source>
</evidence>
<protein>
    <submittedName>
        <fullName evidence="2">TIL domain-containing protein</fullName>
    </submittedName>
</protein>
<reference evidence="2" key="1">
    <citation type="submission" date="2022-11" db="UniProtKB">
        <authorList>
            <consortium name="WormBaseParasite"/>
        </authorList>
    </citation>
    <scope>IDENTIFICATION</scope>
</reference>
<sequence length="291" mass="32735">MKIEKCFFILLLCSFCCGQDYNLEVVDSAGGVQKCQTSDDCEILDAKCVVGECVILDSIECPPFMRYSECLNKCAKTCQSLNETENCREPETCIEGCECIEDYYWNQEEAVCISRQDCEALINKEIEEIETMKESCPQFAEPDLCPNPCGPKLCENFTLPCNKKGCGPKRCSCRPGFVQFSKDINDGCIPEYECFPIYSPTPEIIEEGSGEEFGDPVELIKARDSRSDHCPIHTSLKDCVPLQPMNCYTLHEAAPFDCGRQRCECDDGFVRQDSGDEAPCIPIEECQKYNL</sequence>
<organism evidence="1 2">
    <name type="scientific">Panagrolaimus sp. JU765</name>
    <dbReference type="NCBI Taxonomy" id="591449"/>
    <lineage>
        <taxon>Eukaryota</taxon>
        <taxon>Metazoa</taxon>
        <taxon>Ecdysozoa</taxon>
        <taxon>Nematoda</taxon>
        <taxon>Chromadorea</taxon>
        <taxon>Rhabditida</taxon>
        <taxon>Tylenchina</taxon>
        <taxon>Panagrolaimomorpha</taxon>
        <taxon>Panagrolaimoidea</taxon>
        <taxon>Panagrolaimidae</taxon>
        <taxon>Panagrolaimus</taxon>
    </lineage>
</organism>